<organism evidence="5 6">
    <name type="scientific">Kluyvera georgiana ATCC 51603</name>
    <dbReference type="NCBI Taxonomy" id="1354264"/>
    <lineage>
        <taxon>Bacteria</taxon>
        <taxon>Pseudomonadati</taxon>
        <taxon>Pseudomonadota</taxon>
        <taxon>Gammaproteobacteria</taxon>
        <taxon>Enterobacterales</taxon>
        <taxon>Enterobacteriaceae</taxon>
        <taxon>Kluyvera</taxon>
    </lineage>
</organism>
<dbReference type="EMBL" id="LXEU01000068">
    <property type="protein sequence ID" value="OAT49620.1"/>
    <property type="molecule type" value="Genomic_DNA"/>
</dbReference>
<dbReference type="PANTHER" id="PTHR43462:SF2">
    <property type="entry name" value="THREONYL AND ALANYL TRNA SYNTHETASE SECOND ADDITIONAL DOMAIN-CONTAINING PROTEIN"/>
    <property type="match status" value="1"/>
</dbReference>
<name>A0A1B7JP06_9ENTR</name>
<accession>A0A1B7JP06</accession>
<reference evidence="5 6" key="1">
    <citation type="submission" date="2016-04" db="EMBL/GenBank/DDBJ databases">
        <title>ATOL: Assembling a taxonomically balanced genome-scale reconstruction of the evolutionary history of the Enterobacteriaceae.</title>
        <authorList>
            <person name="Plunkett G.III."/>
            <person name="Neeno-Eckwall E.C."/>
            <person name="Glasner J.D."/>
            <person name="Perna N.T."/>
        </authorList>
    </citation>
    <scope>NUCLEOTIDE SEQUENCE [LARGE SCALE GENOMIC DNA]</scope>
    <source>
        <strain evidence="5 6">ATCC 51603</strain>
    </source>
</reference>
<gene>
    <name evidence="5" type="ORF">M989_03437</name>
</gene>
<dbReference type="InterPro" id="IPR018163">
    <property type="entry name" value="Thr/Ala-tRNA-synth_IIc_edit"/>
</dbReference>
<keyword evidence="2" id="KW-0479">Metal-binding</keyword>
<keyword evidence="6" id="KW-1185">Reference proteome</keyword>
<evidence type="ECO:0000256" key="3">
    <source>
        <dbReference type="ARBA" id="ARBA00022833"/>
    </source>
</evidence>
<dbReference type="PANTHER" id="PTHR43462">
    <property type="entry name" value="ALANYL-TRNA EDITING PROTEIN"/>
    <property type="match status" value="1"/>
</dbReference>
<dbReference type="RefSeq" id="WP_064547289.1">
    <property type="nucleotide sequence ID" value="NZ_LXEU01000068.1"/>
</dbReference>
<dbReference type="InterPro" id="IPR009000">
    <property type="entry name" value="Transl_B-barrel_sf"/>
</dbReference>
<dbReference type="AlphaFoldDB" id="A0A1B7JP06"/>
<dbReference type="PATRIC" id="fig|1354264.4.peg.3573"/>
<keyword evidence="3" id="KW-0862">Zinc</keyword>
<comment type="cofactor">
    <cofactor evidence="1">
        <name>Zn(2+)</name>
        <dbReference type="ChEBI" id="CHEBI:29105"/>
    </cofactor>
</comment>
<dbReference type="InterPro" id="IPR051335">
    <property type="entry name" value="Alanyl-tRNA_Editing_Enzymes"/>
</dbReference>
<evidence type="ECO:0000256" key="2">
    <source>
        <dbReference type="ARBA" id="ARBA00022723"/>
    </source>
</evidence>
<keyword evidence="5" id="KW-0436">Ligase</keyword>
<protein>
    <submittedName>
        <fullName evidence="5">Metal-dependent hydrolase</fullName>
        <ecNumber evidence="5">6.1.1.-</ecNumber>
    </submittedName>
</protein>
<proteinExistence type="predicted"/>
<dbReference type="EC" id="6.1.1.-" evidence="5"/>
<dbReference type="GO" id="GO:0046872">
    <property type="term" value="F:metal ion binding"/>
    <property type="evidence" value="ECO:0007669"/>
    <property type="project" value="UniProtKB-KW"/>
</dbReference>
<feature type="domain" description="Threonyl/alanyl tRNA synthetase SAD" evidence="4">
    <location>
        <begin position="168"/>
        <end position="199"/>
    </location>
</feature>
<evidence type="ECO:0000313" key="6">
    <source>
        <dbReference type="Proteomes" id="UP000078386"/>
    </source>
</evidence>
<dbReference type="Gene3D" id="3.30.980.10">
    <property type="entry name" value="Threonyl-trna Synthetase, Chain A, domain 2"/>
    <property type="match status" value="1"/>
</dbReference>
<dbReference type="SUPFAM" id="SSF50447">
    <property type="entry name" value="Translation proteins"/>
    <property type="match status" value="1"/>
</dbReference>
<dbReference type="GO" id="GO:0043039">
    <property type="term" value="P:tRNA aminoacylation"/>
    <property type="evidence" value="ECO:0007669"/>
    <property type="project" value="InterPro"/>
</dbReference>
<dbReference type="Proteomes" id="UP000078386">
    <property type="component" value="Unassembled WGS sequence"/>
</dbReference>
<evidence type="ECO:0000259" key="4">
    <source>
        <dbReference type="Pfam" id="PF07973"/>
    </source>
</evidence>
<dbReference type="GO" id="GO:0005524">
    <property type="term" value="F:ATP binding"/>
    <property type="evidence" value="ECO:0007669"/>
    <property type="project" value="InterPro"/>
</dbReference>
<keyword evidence="5" id="KW-0378">Hydrolase</keyword>
<dbReference type="InterPro" id="IPR012947">
    <property type="entry name" value="tRNA_SAD"/>
</dbReference>
<dbReference type="GO" id="GO:0016787">
    <property type="term" value="F:hydrolase activity"/>
    <property type="evidence" value="ECO:0007669"/>
    <property type="project" value="UniProtKB-KW"/>
</dbReference>
<sequence>MTERLYYTCDRTEGQANLLSCSAEPDGRYAVVLDRALFHPQGGGQPADAGWIDNEPVETVLARGDDVLHIVAKPLLPGVVNLRVDAAQRQLHARLHSAGHLIGLAGTAFGWLPVKAHHWPNEGRITFAAGGNGTLPDAPSLQAKISVWQAENLARQVTFADGLRQVGFGHLPAYPCGGTHVAHLSEIGAVTITQVKMKKGQMIVNYTLCS</sequence>
<evidence type="ECO:0000256" key="1">
    <source>
        <dbReference type="ARBA" id="ARBA00001947"/>
    </source>
</evidence>
<dbReference type="Gene3D" id="2.40.30.130">
    <property type="match status" value="1"/>
</dbReference>
<dbReference type="Pfam" id="PF07973">
    <property type="entry name" value="tRNA_SAD"/>
    <property type="match status" value="1"/>
</dbReference>
<dbReference type="SUPFAM" id="SSF55186">
    <property type="entry name" value="ThrRS/AlaRS common domain"/>
    <property type="match status" value="1"/>
</dbReference>
<evidence type="ECO:0000313" key="5">
    <source>
        <dbReference type="EMBL" id="OAT49620.1"/>
    </source>
</evidence>
<dbReference type="GO" id="GO:0004812">
    <property type="term" value="F:aminoacyl-tRNA ligase activity"/>
    <property type="evidence" value="ECO:0007669"/>
    <property type="project" value="InterPro"/>
</dbReference>
<comment type="caution">
    <text evidence="5">The sequence shown here is derived from an EMBL/GenBank/DDBJ whole genome shotgun (WGS) entry which is preliminary data.</text>
</comment>